<keyword evidence="3" id="KW-1185">Reference proteome</keyword>
<sequence length="342" mass="38031">MLKNLTSSFIFRVLTDLKEQKAADLAAGLPPLEAEANRIAALKRRLRMDSLKDLAVDWTERACNRLEEIGDDGKNIIQRGWNDIYLDKALDPDFIVAARFRKAERAAKQAAELKEKEEAAQAAVLITAVGMPPGKIVAAMTEARNAVAAAAREAANNPLGWDDVQVVARAEAAFHEGQIPKKRTLRSSAKPRPGKGKSLKRKLGTGSAVERMVAERVTKARRKGPSNVSRAPMVKEMKAFLKSKDVEVVGRGRLIDLKSKIELSGWWADLQSFVAEYRKGREGDLTEDQQAAQQEDDVEEEEVEEEEREGVEAEEVNLQSEESESDDDDSEDVDYESEVEVW</sequence>
<proteinExistence type="predicted"/>
<comment type="caution">
    <text evidence="2">The sequence shown here is derived from an EMBL/GenBank/DDBJ whole genome shotgun (WGS) entry which is preliminary data.</text>
</comment>
<feature type="region of interest" description="Disordered" evidence="1">
    <location>
        <begin position="282"/>
        <end position="342"/>
    </location>
</feature>
<accession>A0A1Y2C9J3</accession>
<dbReference type="EMBL" id="MCGO01000024">
    <property type="protein sequence ID" value="ORY43606.1"/>
    <property type="molecule type" value="Genomic_DNA"/>
</dbReference>
<dbReference type="Proteomes" id="UP000193642">
    <property type="component" value="Unassembled WGS sequence"/>
</dbReference>
<organism evidence="2 3">
    <name type="scientific">Rhizoclosmatium globosum</name>
    <dbReference type="NCBI Taxonomy" id="329046"/>
    <lineage>
        <taxon>Eukaryota</taxon>
        <taxon>Fungi</taxon>
        <taxon>Fungi incertae sedis</taxon>
        <taxon>Chytridiomycota</taxon>
        <taxon>Chytridiomycota incertae sedis</taxon>
        <taxon>Chytridiomycetes</taxon>
        <taxon>Chytridiales</taxon>
        <taxon>Chytriomycetaceae</taxon>
        <taxon>Rhizoclosmatium</taxon>
    </lineage>
</organism>
<name>A0A1Y2C9J3_9FUNG</name>
<feature type="region of interest" description="Disordered" evidence="1">
    <location>
        <begin position="178"/>
        <end position="205"/>
    </location>
</feature>
<evidence type="ECO:0000313" key="3">
    <source>
        <dbReference type="Proteomes" id="UP000193642"/>
    </source>
</evidence>
<feature type="compositionally biased region" description="Basic residues" evidence="1">
    <location>
        <begin position="192"/>
        <end position="203"/>
    </location>
</feature>
<protein>
    <submittedName>
        <fullName evidence="2">Uncharacterized protein</fullName>
    </submittedName>
</protein>
<dbReference type="AlphaFoldDB" id="A0A1Y2C9J3"/>
<gene>
    <name evidence="2" type="ORF">BCR33DRAFT_717294</name>
</gene>
<reference evidence="2 3" key="1">
    <citation type="submission" date="2016-07" db="EMBL/GenBank/DDBJ databases">
        <title>Pervasive Adenine N6-methylation of Active Genes in Fungi.</title>
        <authorList>
            <consortium name="DOE Joint Genome Institute"/>
            <person name="Mondo S.J."/>
            <person name="Dannebaum R.O."/>
            <person name="Kuo R.C."/>
            <person name="Labutti K."/>
            <person name="Haridas S."/>
            <person name="Kuo A."/>
            <person name="Salamov A."/>
            <person name="Ahrendt S.R."/>
            <person name="Lipzen A."/>
            <person name="Sullivan W."/>
            <person name="Andreopoulos W.B."/>
            <person name="Clum A."/>
            <person name="Lindquist E."/>
            <person name="Daum C."/>
            <person name="Ramamoorthy G.K."/>
            <person name="Gryganskyi A."/>
            <person name="Culley D."/>
            <person name="Magnuson J.K."/>
            <person name="James T.Y."/>
            <person name="O'Malley M.A."/>
            <person name="Stajich J.E."/>
            <person name="Spatafora J.W."/>
            <person name="Visel A."/>
            <person name="Grigoriev I.V."/>
        </authorList>
    </citation>
    <scope>NUCLEOTIDE SEQUENCE [LARGE SCALE GENOMIC DNA]</scope>
    <source>
        <strain evidence="2 3">JEL800</strain>
    </source>
</reference>
<evidence type="ECO:0000313" key="2">
    <source>
        <dbReference type="EMBL" id="ORY43606.1"/>
    </source>
</evidence>
<evidence type="ECO:0000256" key="1">
    <source>
        <dbReference type="SAM" id="MobiDB-lite"/>
    </source>
</evidence>
<feature type="compositionally biased region" description="Acidic residues" evidence="1">
    <location>
        <begin position="294"/>
        <end position="342"/>
    </location>
</feature>